<evidence type="ECO:0000256" key="3">
    <source>
        <dbReference type="ARBA" id="ARBA00023163"/>
    </source>
</evidence>
<keyword evidence="1" id="KW-0805">Transcription regulation</keyword>
<evidence type="ECO:0000259" key="4">
    <source>
        <dbReference type="PROSITE" id="PS50987"/>
    </source>
</evidence>
<dbReference type="Proteomes" id="UP001500363">
    <property type="component" value="Unassembled WGS sequence"/>
</dbReference>
<dbReference type="InterPro" id="IPR036390">
    <property type="entry name" value="WH_DNA-bd_sf"/>
</dbReference>
<evidence type="ECO:0000256" key="2">
    <source>
        <dbReference type="ARBA" id="ARBA00023125"/>
    </source>
</evidence>
<evidence type="ECO:0000313" key="6">
    <source>
        <dbReference type="Proteomes" id="UP001500363"/>
    </source>
</evidence>
<evidence type="ECO:0000313" key="5">
    <source>
        <dbReference type="EMBL" id="GAA1522700.1"/>
    </source>
</evidence>
<dbReference type="PANTHER" id="PTHR43132">
    <property type="entry name" value="ARSENICAL RESISTANCE OPERON REPRESSOR ARSR-RELATED"/>
    <property type="match status" value="1"/>
</dbReference>
<sequence length="351" mass="37969">MISIRLNTGDVSRIRFAFSPVWETVTSVRALSNNSTGSVHGPWLRKVRPLLGEADRSSGANGRSLEARDELADAVRLLQALVPRIGYIADFMTPAPPRRSTGFDAGLAAIEATPYELVVDELSRVHQGNPNPLLPGLIADPGEALSRITGALRTYWQRAVEPDWRRMRALLQEDLAFRLDELAAGGLDRLFRNLHPSVRLRGDRIEIDRPFVCPDGVPTAGQGVLLVPCVFTWPAALPVTGAPHVPTITYPPRGLGRLWESQQETAGSPLAELVGRTRAAIVSHLDLPMSTTHLAHALDVSAPTLSVHLGILRNAGVVDSRRDGRTVLYFRTALGNHLLAASGAGELSESA</sequence>
<reference evidence="6" key="1">
    <citation type="journal article" date="2019" name="Int. J. Syst. Evol. Microbiol.">
        <title>The Global Catalogue of Microorganisms (GCM) 10K type strain sequencing project: providing services to taxonomists for standard genome sequencing and annotation.</title>
        <authorList>
            <consortium name="The Broad Institute Genomics Platform"/>
            <consortium name="The Broad Institute Genome Sequencing Center for Infectious Disease"/>
            <person name="Wu L."/>
            <person name="Ma J."/>
        </authorList>
    </citation>
    <scope>NUCLEOTIDE SEQUENCE [LARGE SCALE GENOMIC DNA]</scope>
    <source>
        <strain evidence="6">JCM 14303</strain>
    </source>
</reference>
<organism evidence="5 6">
    <name type="scientific">Kribbella lupini</name>
    <dbReference type="NCBI Taxonomy" id="291602"/>
    <lineage>
        <taxon>Bacteria</taxon>
        <taxon>Bacillati</taxon>
        <taxon>Actinomycetota</taxon>
        <taxon>Actinomycetes</taxon>
        <taxon>Propionibacteriales</taxon>
        <taxon>Kribbellaceae</taxon>
        <taxon>Kribbella</taxon>
    </lineage>
</organism>
<protein>
    <submittedName>
        <fullName evidence="5">DUF5937 family protein</fullName>
    </submittedName>
</protein>
<gene>
    <name evidence="5" type="ORF">GCM10009741_25160</name>
</gene>
<dbReference type="SMART" id="SM00418">
    <property type="entry name" value="HTH_ARSR"/>
    <property type="match status" value="1"/>
</dbReference>
<dbReference type="SUPFAM" id="SSF46785">
    <property type="entry name" value="Winged helix' DNA-binding domain"/>
    <property type="match status" value="1"/>
</dbReference>
<dbReference type="InterPro" id="IPR051011">
    <property type="entry name" value="Metal_resp_trans_reg"/>
</dbReference>
<dbReference type="InterPro" id="IPR001845">
    <property type="entry name" value="HTH_ArsR_DNA-bd_dom"/>
</dbReference>
<dbReference type="RefSeq" id="WP_344173336.1">
    <property type="nucleotide sequence ID" value="NZ_BAAANC010000001.1"/>
</dbReference>
<dbReference type="InterPro" id="IPR011991">
    <property type="entry name" value="ArsR-like_HTH"/>
</dbReference>
<dbReference type="InterPro" id="IPR036388">
    <property type="entry name" value="WH-like_DNA-bd_sf"/>
</dbReference>
<keyword evidence="2" id="KW-0238">DNA-binding</keyword>
<dbReference type="PRINTS" id="PR00778">
    <property type="entry name" value="HTHARSR"/>
</dbReference>
<name>A0ABP4LI31_9ACTN</name>
<dbReference type="PROSITE" id="PS50987">
    <property type="entry name" value="HTH_ARSR_2"/>
    <property type="match status" value="1"/>
</dbReference>
<feature type="domain" description="HTH arsR-type" evidence="4">
    <location>
        <begin position="258"/>
        <end position="351"/>
    </location>
</feature>
<dbReference type="EMBL" id="BAAANC010000001">
    <property type="protein sequence ID" value="GAA1522700.1"/>
    <property type="molecule type" value="Genomic_DNA"/>
</dbReference>
<accession>A0ABP4LI31</accession>
<dbReference type="Gene3D" id="1.10.10.10">
    <property type="entry name" value="Winged helix-like DNA-binding domain superfamily/Winged helix DNA-binding domain"/>
    <property type="match status" value="1"/>
</dbReference>
<proteinExistence type="predicted"/>
<dbReference type="PANTHER" id="PTHR43132:SF8">
    <property type="entry name" value="HTH-TYPE TRANSCRIPTIONAL REGULATOR KMTR"/>
    <property type="match status" value="1"/>
</dbReference>
<keyword evidence="6" id="KW-1185">Reference proteome</keyword>
<keyword evidence="3" id="KW-0804">Transcription</keyword>
<dbReference type="Pfam" id="PF12840">
    <property type="entry name" value="HTH_20"/>
    <property type="match status" value="1"/>
</dbReference>
<evidence type="ECO:0000256" key="1">
    <source>
        <dbReference type="ARBA" id="ARBA00023015"/>
    </source>
</evidence>
<comment type="caution">
    <text evidence="5">The sequence shown here is derived from an EMBL/GenBank/DDBJ whole genome shotgun (WGS) entry which is preliminary data.</text>
</comment>
<dbReference type="CDD" id="cd00090">
    <property type="entry name" value="HTH_ARSR"/>
    <property type="match status" value="1"/>
</dbReference>